<gene>
    <name evidence="2" type="ORF">FGO68_gene16327</name>
</gene>
<feature type="transmembrane region" description="Helical" evidence="1">
    <location>
        <begin position="317"/>
        <end position="343"/>
    </location>
</feature>
<keyword evidence="1" id="KW-1133">Transmembrane helix</keyword>
<proteinExistence type="predicted"/>
<feature type="transmembrane region" description="Helical" evidence="1">
    <location>
        <begin position="253"/>
        <end position="271"/>
    </location>
</feature>
<evidence type="ECO:0000313" key="2">
    <source>
        <dbReference type="EMBL" id="TNV87225.1"/>
    </source>
</evidence>
<comment type="caution">
    <text evidence="2">The sequence shown here is derived from an EMBL/GenBank/DDBJ whole genome shotgun (WGS) entry which is preliminary data.</text>
</comment>
<evidence type="ECO:0000313" key="3">
    <source>
        <dbReference type="Proteomes" id="UP000785679"/>
    </source>
</evidence>
<feature type="transmembrane region" description="Helical" evidence="1">
    <location>
        <begin position="226"/>
        <end position="247"/>
    </location>
</feature>
<name>A0A8J8P6Y6_HALGN</name>
<reference evidence="2" key="1">
    <citation type="submission" date="2019-06" db="EMBL/GenBank/DDBJ databases">
        <authorList>
            <person name="Zheng W."/>
        </authorList>
    </citation>
    <scope>NUCLEOTIDE SEQUENCE</scope>
    <source>
        <strain evidence="2">QDHG01</strain>
    </source>
</reference>
<organism evidence="2 3">
    <name type="scientific">Halteria grandinella</name>
    <dbReference type="NCBI Taxonomy" id="5974"/>
    <lineage>
        <taxon>Eukaryota</taxon>
        <taxon>Sar</taxon>
        <taxon>Alveolata</taxon>
        <taxon>Ciliophora</taxon>
        <taxon>Intramacronucleata</taxon>
        <taxon>Spirotrichea</taxon>
        <taxon>Stichotrichia</taxon>
        <taxon>Sporadotrichida</taxon>
        <taxon>Halteriidae</taxon>
        <taxon>Halteria</taxon>
    </lineage>
</organism>
<keyword evidence="1" id="KW-0472">Membrane</keyword>
<protein>
    <recommendedName>
        <fullName evidence="4">TRP C-terminal domain-containing protein</fullName>
    </recommendedName>
</protein>
<evidence type="ECO:0000256" key="1">
    <source>
        <dbReference type="SAM" id="Phobius"/>
    </source>
</evidence>
<keyword evidence="3" id="KW-1185">Reference proteome</keyword>
<feature type="transmembrane region" description="Helical" evidence="1">
    <location>
        <begin position="107"/>
        <end position="127"/>
    </location>
</feature>
<dbReference type="Proteomes" id="UP000785679">
    <property type="component" value="Unassembled WGS sequence"/>
</dbReference>
<keyword evidence="1" id="KW-0812">Transmembrane</keyword>
<evidence type="ECO:0008006" key="4">
    <source>
        <dbReference type="Google" id="ProtNLM"/>
    </source>
</evidence>
<feature type="transmembrane region" description="Helical" evidence="1">
    <location>
        <begin position="283"/>
        <end position="302"/>
    </location>
</feature>
<dbReference type="EMBL" id="RRYP01000561">
    <property type="protein sequence ID" value="TNV87225.1"/>
    <property type="molecule type" value="Genomic_DNA"/>
</dbReference>
<feature type="transmembrane region" description="Helical" evidence="1">
    <location>
        <begin position="180"/>
        <end position="205"/>
    </location>
</feature>
<feature type="transmembrane region" description="Helical" evidence="1">
    <location>
        <begin position="148"/>
        <end position="168"/>
    </location>
</feature>
<sequence length="573" mass="66594">MRLFNSLRKYNYCQLICRNGALNFMWGMLESLRKLTSLTIISIRLPPLTTIINRSLLQFSQVDILPTDKIEEYFIEFDDEGDSPLSQSFESAGFGSRNALRNLGSTFLYINLSFFYYSLIFALNLFVYAKGKLRNAMSKMTKNLFWPYPLRMIIQQYFFYTLASLINLTQLSDKSSGEQLASIVSIALLVIVLGAPPLFTILLMNRHKITQFEERFVTLTEGMTEDGAYSVVIELMQAMFTILIQIYLRETPAIQLTFIYFLSLLKQIYLVKMMRFLSFKDHSITLINELIISIYLLMFMFFTDANENTHIHHACDIILVAIAGVFALINIGSCFVSSAGPLLTKLKTILYTKFQQRAKIQTYKDKETEQTILEESRYEKALKEVTVPQDISEINSIADSLENRIKITLIKQKPKQTQSDLKFDQLFEETSGSLPFKTHHHNIQINSNMFKQEIGKTELKQEVRKDNFWVKQNAMSKGIDKSLHYCQTIDEEPEIFYSKSKIPTSKQKAFHVKLNTVNHTIGLTNKQKQETNWIGTIQNKQIYMLRQKPINNIQQSQIYQYPSKTYEEDIWEQ</sequence>
<dbReference type="AlphaFoldDB" id="A0A8J8P6Y6"/>
<accession>A0A8J8P6Y6</accession>